<dbReference type="RefSeq" id="WP_130159137.1">
    <property type="nucleotide sequence ID" value="NZ_SGIS01000026.1"/>
</dbReference>
<gene>
    <name evidence="3" type="ORF">EWE75_16195</name>
</gene>
<sequence>MIGNVAVDVAASEAGSGVSQPKNSVLLNTWVCISHLHLITRKPISRPVNAARCYLWRDNSGSIHATEYHPEVAAAASFSNSPMTHGTGRYTTMEAFGFLWLWYGYPESADAGLLPDIPYIPFKGGLPRYMHSTQLFRCSVGLAVENLLDLTHADFLHTYVTGDDECESDEVRVEFTSETVTMIRDQKRKKTPKFLRLMGIKESHISFQGIVHVILRSGVAHGFGRFTPGFVNPIFAGHVGENKMQTRFNVTINPWDSPALYKAIFPRTAATIGAQDDVMFGPQNPRYLDPAAKKDLHSPFDGAGNRYRELFDKIAVRQQAGDLSYGADANVGGSLAELFQMKPL</sequence>
<name>A0A4Q6XT58_9SPHN</name>
<protein>
    <submittedName>
        <fullName evidence="3">Oxygenase</fullName>
    </submittedName>
</protein>
<comment type="caution">
    <text evidence="3">The sequence shown here is derived from an EMBL/GenBank/DDBJ whole genome shotgun (WGS) entry which is preliminary data.</text>
</comment>
<dbReference type="GO" id="GO:0016491">
    <property type="term" value="F:oxidoreductase activity"/>
    <property type="evidence" value="ECO:0007669"/>
    <property type="project" value="UniProtKB-KW"/>
</dbReference>
<evidence type="ECO:0000313" key="4">
    <source>
        <dbReference type="Proteomes" id="UP000292085"/>
    </source>
</evidence>
<evidence type="ECO:0000256" key="1">
    <source>
        <dbReference type="ARBA" id="ARBA00023002"/>
    </source>
</evidence>
<reference evidence="3 4" key="1">
    <citation type="submission" date="2019-02" db="EMBL/GenBank/DDBJ databases">
        <authorList>
            <person name="Li Y."/>
        </authorList>
    </citation>
    <scope>NUCLEOTIDE SEQUENCE [LARGE SCALE GENOMIC DNA]</scope>
    <source>
        <strain evidence="3 4">3-7</strain>
    </source>
</reference>
<dbReference type="AlphaFoldDB" id="A0A4Q6XT58"/>
<feature type="domain" description="Vanillate O-demethylase oxygenase-like C-terminal catalytic" evidence="2">
    <location>
        <begin position="136"/>
        <end position="315"/>
    </location>
</feature>
<organism evidence="3 4">
    <name type="scientific">Sphingomonas populi</name>
    <dbReference type="NCBI Taxonomy" id="2484750"/>
    <lineage>
        <taxon>Bacteria</taxon>
        <taxon>Pseudomonadati</taxon>
        <taxon>Pseudomonadota</taxon>
        <taxon>Alphaproteobacteria</taxon>
        <taxon>Sphingomonadales</taxon>
        <taxon>Sphingomonadaceae</taxon>
        <taxon>Sphingomonas</taxon>
    </lineage>
</organism>
<dbReference type="OrthoDB" id="9800776at2"/>
<dbReference type="InterPro" id="IPR044043">
    <property type="entry name" value="VanA_C_cat"/>
</dbReference>
<dbReference type="Proteomes" id="UP000292085">
    <property type="component" value="Unassembled WGS sequence"/>
</dbReference>
<dbReference type="SUPFAM" id="SSF55961">
    <property type="entry name" value="Bet v1-like"/>
    <property type="match status" value="1"/>
</dbReference>
<evidence type="ECO:0000313" key="3">
    <source>
        <dbReference type="EMBL" id="RZF63450.1"/>
    </source>
</evidence>
<keyword evidence="4" id="KW-1185">Reference proteome</keyword>
<evidence type="ECO:0000259" key="2">
    <source>
        <dbReference type="Pfam" id="PF19112"/>
    </source>
</evidence>
<dbReference type="EMBL" id="SGIS01000026">
    <property type="protein sequence ID" value="RZF63450.1"/>
    <property type="molecule type" value="Genomic_DNA"/>
</dbReference>
<accession>A0A4Q6XT58</accession>
<proteinExistence type="predicted"/>
<dbReference type="Pfam" id="PF19112">
    <property type="entry name" value="VanA_C"/>
    <property type="match status" value="1"/>
</dbReference>
<dbReference type="Gene3D" id="3.90.380.10">
    <property type="entry name" value="Naphthalene 1,2-dioxygenase Alpha Subunit, Chain A, domain 1"/>
    <property type="match status" value="1"/>
</dbReference>
<keyword evidence="1" id="KW-0560">Oxidoreductase</keyword>